<dbReference type="AlphaFoldDB" id="A0A9P8CBP1"/>
<dbReference type="Proteomes" id="UP000887226">
    <property type="component" value="Unassembled WGS sequence"/>
</dbReference>
<dbReference type="EMBL" id="MU254346">
    <property type="protein sequence ID" value="KAG9240780.1"/>
    <property type="molecule type" value="Genomic_DNA"/>
</dbReference>
<evidence type="ECO:0000313" key="1">
    <source>
        <dbReference type="EMBL" id="KAG9240780.1"/>
    </source>
</evidence>
<comment type="caution">
    <text evidence="1">The sequence shown here is derived from an EMBL/GenBank/DDBJ whole genome shotgun (WGS) entry which is preliminary data.</text>
</comment>
<evidence type="ECO:0000313" key="2">
    <source>
        <dbReference type="Proteomes" id="UP000887226"/>
    </source>
</evidence>
<dbReference type="OrthoDB" id="432234at2759"/>
<accession>A0A9P8CBP1</accession>
<reference evidence="1" key="1">
    <citation type="journal article" date="2021" name="IMA Fungus">
        <title>Genomic characterization of three marine fungi, including Emericellopsis atlantica sp. nov. with signatures of a generalist lifestyle and marine biomass degradation.</title>
        <authorList>
            <person name="Hagestad O.C."/>
            <person name="Hou L."/>
            <person name="Andersen J.H."/>
            <person name="Hansen E.H."/>
            <person name="Altermark B."/>
            <person name="Li C."/>
            <person name="Kuhnert E."/>
            <person name="Cox R.J."/>
            <person name="Crous P.W."/>
            <person name="Spatafora J.W."/>
            <person name="Lail K."/>
            <person name="Amirebrahimi M."/>
            <person name="Lipzen A."/>
            <person name="Pangilinan J."/>
            <person name="Andreopoulos W."/>
            <person name="Hayes R.D."/>
            <person name="Ng V."/>
            <person name="Grigoriev I.V."/>
            <person name="Jackson S.A."/>
            <person name="Sutton T.D.S."/>
            <person name="Dobson A.D.W."/>
            <person name="Rama T."/>
        </authorList>
    </citation>
    <scope>NUCLEOTIDE SEQUENCE</scope>
    <source>
        <strain evidence="1">TRa3180A</strain>
    </source>
</reference>
<protein>
    <submittedName>
        <fullName evidence="1">Uncharacterized protein</fullName>
    </submittedName>
</protein>
<feature type="non-terminal residue" evidence="1">
    <location>
        <position position="1"/>
    </location>
</feature>
<sequence length="54" mass="6482">NIWMYQPRRNDSMINSYNRLITMTWRADTDFAPCTGAQDVANYLEKYCTKEEKK</sequence>
<proteinExistence type="predicted"/>
<feature type="non-terminal residue" evidence="1">
    <location>
        <position position="54"/>
    </location>
</feature>
<gene>
    <name evidence="1" type="ORF">BJ878DRAFT_393272</name>
</gene>
<name>A0A9P8CBP1_9HELO</name>
<keyword evidence="2" id="KW-1185">Reference proteome</keyword>
<organism evidence="1 2">
    <name type="scientific">Calycina marina</name>
    <dbReference type="NCBI Taxonomy" id="1763456"/>
    <lineage>
        <taxon>Eukaryota</taxon>
        <taxon>Fungi</taxon>
        <taxon>Dikarya</taxon>
        <taxon>Ascomycota</taxon>
        <taxon>Pezizomycotina</taxon>
        <taxon>Leotiomycetes</taxon>
        <taxon>Helotiales</taxon>
        <taxon>Pezizellaceae</taxon>
        <taxon>Calycina</taxon>
    </lineage>
</organism>